<dbReference type="AlphaFoldDB" id="A0A9W9W4Q8"/>
<proteinExistence type="predicted"/>
<evidence type="ECO:0000313" key="2">
    <source>
        <dbReference type="EMBL" id="KAJ5403411.1"/>
    </source>
</evidence>
<protein>
    <submittedName>
        <fullName evidence="2">Uncharacterized protein</fullName>
    </submittedName>
</protein>
<feature type="region of interest" description="Disordered" evidence="1">
    <location>
        <begin position="70"/>
        <end position="100"/>
    </location>
</feature>
<reference evidence="2" key="1">
    <citation type="submission" date="2022-12" db="EMBL/GenBank/DDBJ databases">
        <authorList>
            <person name="Petersen C."/>
        </authorList>
    </citation>
    <scope>NUCLEOTIDE SEQUENCE</scope>
    <source>
        <strain evidence="2">IBT 29677</strain>
    </source>
</reference>
<dbReference type="RefSeq" id="XP_056490653.1">
    <property type="nucleotide sequence ID" value="XM_056627919.1"/>
</dbReference>
<reference evidence="2" key="2">
    <citation type="journal article" date="2023" name="IMA Fungus">
        <title>Comparative genomic study of the Penicillium genus elucidates a diverse pangenome and 15 lateral gene transfer events.</title>
        <authorList>
            <person name="Petersen C."/>
            <person name="Sorensen T."/>
            <person name="Nielsen M.R."/>
            <person name="Sondergaard T.E."/>
            <person name="Sorensen J.L."/>
            <person name="Fitzpatrick D.A."/>
            <person name="Frisvad J.C."/>
            <person name="Nielsen K.L."/>
        </authorList>
    </citation>
    <scope>NUCLEOTIDE SEQUENCE</scope>
    <source>
        <strain evidence="2">IBT 29677</strain>
    </source>
</reference>
<organism evidence="2 3">
    <name type="scientific">Penicillium cosmopolitanum</name>
    <dbReference type="NCBI Taxonomy" id="1131564"/>
    <lineage>
        <taxon>Eukaryota</taxon>
        <taxon>Fungi</taxon>
        <taxon>Dikarya</taxon>
        <taxon>Ascomycota</taxon>
        <taxon>Pezizomycotina</taxon>
        <taxon>Eurotiomycetes</taxon>
        <taxon>Eurotiomycetidae</taxon>
        <taxon>Eurotiales</taxon>
        <taxon>Aspergillaceae</taxon>
        <taxon>Penicillium</taxon>
    </lineage>
</organism>
<sequence>MSSIDPVAASLNAPIHQEMLLFQAMSAYDATTIDDPTLYREIMLEEVLLCEPAVPDTPIRQDHVVYSALRSPPHTQDNRTSETISMVNGSGSKSRSLGDASGSNIANFSTPKNLGVAGWAALTFGSSHVKQLSYDTLKRSISLQNHTNAPPAAIPMVVGTSFVITFGKFTEMRLKKPYLIKNEHFASI</sequence>
<evidence type="ECO:0000313" key="3">
    <source>
        <dbReference type="Proteomes" id="UP001147747"/>
    </source>
</evidence>
<comment type="caution">
    <text evidence="2">The sequence shown here is derived from an EMBL/GenBank/DDBJ whole genome shotgun (WGS) entry which is preliminary data.</text>
</comment>
<feature type="compositionally biased region" description="Polar residues" evidence="1">
    <location>
        <begin position="81"/>
        <end position="100"/>
    </location>
</feature>
<evidence type="ECO:0000256" key="1">
    <source>
        <dbReference type="SAM" id="MobiDB-lite"/>
    </source>
</evidence>
<dbReference type="EMBL" id="JAPZBU010000005">
    <property type="protein sequence ID" value="KAJ5403411.1"/>
    <property type="molecule type" value="Genomic_DNA"/>
</dbReference>
<gene>
    <name evidence="2" type="ORF">N7509_003282</name>
</gene>
<dbReference type="GeneID" id="81366899"/>
<name>A0A9W9W4Q8_9EURO</name>
<dbReference type="Proteomes" id="UP001147747">
    <property type="component" value="Unassembled WGS sequence"/>
</dbReference>
<accession>A0A9W9W4Q8</accession>
<keyword evidence="3" id="KW-1185">Reference proteome</keyword>